<feature type="region of interest" description="Disordered" evidence="1">
    <location>
        <begin position="39"/>
        <end position="77"/>
    </location>
</feature>
<dbReference type="Proteomes" id="UP000663841">
    <property type="component" value="Unassembled WGS sequence"/>
</dbReference>
<organism evidence="2 3">
    <name type="scientific">Rhizoctonia solani</name>
    <dbReference type="NCBI Taxonomy" id="456999"/>
    <lineage>
        <taxon>Eukaryota</taxon>
        <taxon>Fungi</taxon>
        <taxon>Dikarya</taxon>
        <taxon>Basidiomycota</taxon>
        <taxon>Agaricomycotina</taxon>
        <taxon>Agaricomycetes</taxon>
        <taxon>Cantharellales</taxon>
        <taxon>Ceratobasidiaceae</taxon>
        <taxon>Rhizoctonia</taxon>
    </lineage>
</organism>
<proteinExistence type="predicted"/>
<protein>
    <submittedName>
        <fullName evidence="2">Uncharacterized protein</fullName>
    </submittedName>
</protein>
<comment type="caution">
    <text evidence="2">The sequence shown here is derived from an EMBL/GenBank/DDBJ whole genome shotgun (WGS) entry which is preliminary data.</text>
</comment>
<dbReference type="AlphaFoldDB" id="A0A8H2XMQ9"/>
<accession>A0A8H2XMQ9</accession>
<reference evidence="2" key="1">
    <citation type="submission" date="2021-01" db="EMBL/GenBank/DDBJ databases">
        <authorList>
            <person name="Kaushik A."/>
        </authorList>
    </citation>
    <scope>NUCLEOTIDE SEQUENCE</scope>
    <source>
        <strain evidence="2">AG3-T5</strain>
    </source>
</reference>
<evidence type="ECO:0000313" key="3">
    <source>
        <dbReference type="Proteomes" id="UP000663841"/>
    </source>
</evidence>
<evidence type="ECO:0000313" key="2">
    <source>
        <dbReference type="EMBL" id="CAE6430730.1"/>
    </source>
</evidence>
<evidence type="ECO:0000256" key="1">
    <source>
        <dbReference type="SAM" id="MobiDB-lite"/>
    </source>
</evidence>
<name>A0A8H2XMQ9_9AGAM</name>
<sequence length="77" mass="7780">MTRSIQSRETSTLEIFNQAQGIQDAIMVTWVIMETMTRGPNPANTPGIGNGARSGQGVLGGRGGDGRCGGGDGGGGD</sequence>
<feature type="compositionally biased region" description="Gly residues" evidence="1">
    <location>
        <begin position="48"/>
        <end position="77"/>
    </location>
</feature>
<gene>
    <name evidence="2" type="ORF">RDB_LOCUS66220</name>
</gene>
<dbReference type="EMBL" id="CAJMWW010000084">
    <property type="protein sequence ID" value="CAE6430730.1"/>
    <property type="molecule type" value="Genomic_DNA"/>
</dbReference>